<dbReference type="AlphaFoldDB" id="A0A5C3M954"/>
<dbReference type="Pfam" id="PF20153">
    <property type="entry name" value="DUF6535"/>
    <property type="match status" value="1"/>
</dbReference>
<feature type="transmembrane region" description="Helical" evidence="1">
    <location>
        <begin position="215"/>
        <end position="240"/>
    </location>
</feature>
<dbReference type="EMBL" id="ML213593">
    <property type="protein sequence ID" value="TFK41929.1"/>
    <property type="molecule type" value="Genomic_DNA"/>
</dbReference>
<feature type="domain" description="DUF6535" evidence="2">
    <location>
        <begin position="28"/>
        <end position="209"/>
    </location>
</feature>
<keyword evidence="1" id="KW-1133">Transmembrane helix</keyword>
<dbReference type="InterPro" id="IPR045338">
    <property type="entry name" value="DUF6535"/>
</dbReference>
<keyword evidence="1" id="KW-0812">Transmembrane</keyword>
<gene>
    <name evidence="3" type="ORF">BDQ12DRAFT_719952</name>
</gene>
<organism evidence="3 4">
    <name type="scientific">Crucibulum laeve</name>
    <dbReference type="NCBI Taxonomy" id="68775"/>
    <lineage>
        <taxon>Eukaryota</taxon>
        <taxon>Fungi</taxon>
        <taxon>Dikarya</taxon>
        <taxon>Basidiomycota</taxon>
        <taxon>Agaricomycotina</taxon>
        <taxon>Agaricomycetes</taxon>
        <taxon>Agaricomycetidae</taxon>
        <taxon>Agaricales</taxon>
        <taxon>Agaricineae</taxon>
        <taxon>Nidulariaceae</taxon>
        <taxon>Crucibulum</taxon>
    </lineage>
</organism>
<sequence length="699" mass="78817">MSMKAEDNEVSADSYQPAKYDDPSAKFWSAYLSKAQKYDKALAQNWKGDMDSILIFAGLFSASVTAFIIESYKNLTPDPNVTSVALLSQISQQLSGISNSSAVLQNNLPCGSQAEFTPSIPALVCNILWFLSLSFSLACALSATLVEQWTRSFLHATDKRAGSQDRARINAYLFQGLEKFGMPTVVEAIPTLLHISLFLFFAGLVFFLLPLNAALGYLVLAVMVICCALYLLITLLPIIYHDCPYRTPISSTWWRILQIFGLLKHEDPDGIVQPLTCSMSEARELEATEITEQRDNRDFKVMSWTIKTIREDSEFEAFVEIIPNIVAGLDYSSKLLLHRLLHHEDIIIKLGYRIPQLLATCNSGVLESRISQKRAITCITAMWSLTMMSMPSDNKPIVYSPRSSLRFTEDTLELLNGVQRDLSSMHDYVASTTAVIGRGLLDMHVNRIVGFQDQLSALVDSAARDAKSDMTYDWKSQELHRQQHIINGLYRQSSLLERYLAAHQKLNTAMPYVMMEAISQHHSRLFSIISSQNPVELDLLQSTVESLDTFKIILNNAGFSLTLDYIADILSSTSLPYEPFNTIRRVFFRIDFTLPVDPANQHRFVAYLDKAFELGLSEPHKLLLNIVDILLDMTRALTDIACLRNTKAIISKYSRLFSRDTAAKALSRIDAILEFEEPSYPPPLDIFTMHLYADTRIDK</sequence>
<evidence type="ECO:0000313" key="3">
    <source>
        <dbReference type="EMBL" id="TFK41929.1"/>
    </source>
</evidence>
<dbReference type="OrthoDB" id="2995154at2759"/>
<name>A0A5C3M954_9AGAR</name>
<feature type="transmembrane region" description="Helical" evidence="1">
    <location>
        <begin position="127"/>
        <end position="146"/>
    </location>
</feature>
<protein>
    <recommendedName>
        <fullName evidence="2">DUF6535 domain-containing protein</fullName>
    </recommendedName>
</protein>
<keyword evidence="1" id="KW-0472">Membrane</keyword>
<accession>A0A5C3M954</accession>
<evidence type="ECO:0000313" key="4">
    <source>
        <dbReference type="Proteomes" id="UP000308652"/>
    </source>
</evidence>
<evidence type="ECO:0000259" key="2">
    <source>
        <dbReference type="Pfam" id="PF20153"/>
    </source>
</evidence>
<dbReference type="STRING" id="68775.A0A5C3M954"/>
<evidence type="ECO:0000256" key="1">
    <source>
        <dbReference type="SAM" id="Phobius"/>
    </source>
</evidence>
<proteinExistence type="predicted"/>
<dbReference type="Proteomes" id="UP000308652">
    <property type="component" value="Unassembled WGS sequence"/>
</dbReference>
<reference evidence="3 4" key="1">
    <citation type="journal article" date="2019" name="Nat. Ecol. Evol.">
        <title>Megaphylogeny resolves global patterns of mushroom evolution.</title>
        <authorList>
            <person name="Varga T."/>
            <person name="Krizsan K."/>
            <person name="Foldi C."/>
            <person name="Dima B."/>
            <person name="Sanchez-Garcia M."/>
            <person name="Sanchez-Ramirez S."/>
            <person name="Szollosi G.J."/>
            <person name="Szarkandi J.G."/>
            <person name="Papp V."/>
            <person name="Albert L."/>
            <person name="Andreopoulos W."/>
            <person name="Angelini C."/>
            <person name="Antonin V."/>
            <person name="Barry K.W."/>
            <person name="Bougher N.L."/>
            <person name="Buchanan P."/>
            <person name="Buyck B."/>
            <person name="Bense V."/>
            <person name="Catcheside P."/>
            <person name="Chovatia M."/>
            <person name="Cooper J."/>
            <person name="Damon W."/>
            <person name="Desjardin D."/>
            <person name="Finy P."/>
            <person name="Geml J."/>
            <person name="Haridas S."/>
            <person name="Hughes K."/>
            <person name="Justo A."/>
            <person name="Karasinski D."/>
            <person name="Kautmanova I."/>
            <person name="Kiss B."/>
            <person name="Kocsube S."/>
            <person name="Kotiranta H."/>
            <person name="LaButti K.M."/>
            <person name="Lechner B.E."/>
            <person name="Liimatainen K."/>
            <person name="Lipzen A."/>
            <person name="Lukacs Z."/>
            <person name="Mihaltcheva S."/>
            <person name="Morgado L.N."/>
            <person name="Niskanen T."/>
            <person name="Noordeloos M.E."/>
            <person name="Ohm R.A."/>
            <person name="Ortiz-Santana B."/>
            <person name="Ovrebo C."/>
            <person name="Racz N."/>
            <person name="Riley R."/>
            <person name="Savchenko A."/>
            <person name="Shiryaev A."/>
            <person name="Soop K."/>
            <person name="Spirin V."/>
            <person name="Szebenyi C."/>
            <person name="Tomsovsky M."/>
            <person name="Tulloss R.E."/>
            <person name="Uehling J."/>
            <person name="Grigoriev I.V."/>
            <person name="Vagvolgyi C."/>
            <person name="Papp T."/>
            <person name="Martin F.M."/>
            <person name="Miettinen O."/>
            <person name="Hibbett D.S."/>
            <person name="Nagy L.G."/>
        </authorList>
    </citation>
    <scope>NUCLEOTIDE SEQUENCE [LARGE SCALE GENOMIC DNA]</scope>
    <source>
        <strain evidence="3 4">CBS 166.37</strain>
    </source>
</reference>
<keyword evidence="4" id="KW-1185">Reference proteome</keyword>
<feature type="transmembrane region" description="Helical" evidence="1">
    <location>
        <begin position="188"/>
        <end position="209"/>
    </location>
</feature>